<comment type="similarity">
    <text evidence="1">Belongs to the nuclear import and ribosome assembly adapter family.</text>
</comment>
<proteinExistence type="inferred from homology"/>
<dbReference type="InterPro" id="IPR016024">
    <property type="entry name" value="ARM-type_fold"/>
</dbReference>
<dbReference type="InterPro" id="IPR000225">
    <property type="entry name" value="Armadillo"/>
</dbReference>
<evidence type="ECO:0000313" key="4">
    <source>
        <dbReference type="EMBL" id="NBJ59948.1"/>
    </source>
</evidence>
<dbReference type="InterPro" id="IPR057990">
    <property type="entry name" value="TPR_SYO1"/>
</dbReference>
<dbReference type="SMART" id="SM00185">
    <property type="entry name" value="ARM"/>
    <property type="match status" value="3"/>
</dbReference>
<dbReference type="AlphaFoldDB" id="A0A6B2ED27"/>
<sequence>MGKTRKPRVRNGKADPIGVAPEEDLDSSRKSDGPITVILEQLQSPSVEEKLSGLQMLSTICQSQQNLIDILESDLIRVTAPLLMDTSSPALRQAAAGALRNMSLCGVEMCEVLVEQDILTPLLQLLRIYADKVDWTPTFDQQCDNQLDEVSDAFLHAVSLLWNLCESTAVAVDTFNNAQLLESFLRCLNFEDFGMDIAIAVCQCLLIISEDNPTSWRILSSSGAAFGRLLALDGDFPQVLLRTLAAGIMANIPALTEPYLQQILTSLSRTLDENHRTILNSLSSDLPLLQKEEVPELEVTEESRRMEVEESDEAASRRRRKADLPSPLETRIKHVGWLLEAQRVAGETLTNLSSTDDEANDFDEDSDDDSVDCESSSSGNLQMCDKLPVEILEGIKSLNIIEKLWQRAQPLPENVFLILKDCERSLTKKLKTLRISALLCLQNLCNTMSTEDLGGASAIYNVWLDLGQQVFQGDNDAHLLEASTALMRASLEHLRGCPELFEKMTESDLQLMLNGVESCPEAEIRANWLRMLGILGCLLPENLVKIIITFILETSIKENDAWAISEAMDSLMDMFSDNDWIQISHEVNLVQKSKDLERLLKAKLRQQKRDLGDRYPAVATVKTNLARFTKYIEAGLKKYKPQT</sequence>
<feature type="region of interest" description="Disordered" evidence="2">
    <location>
        <begin position="1"/>
        <end position="31"/>
    </location>
</feature>
<feature type="compositionally biased region" description="Basic residues" evidence="2">
    <location>
        <begin position="1"/>
        <end position="11"/>
    </location>
</feature>
<protein>
    <recommendedName>
        <fullName evidence="3">SYO1-like TPR repeats domain-containing protein</fullName>
    </recommendedName>
</protein>
<reference evidence="4" key="1">
    <citation type="submission" date="2019-10" db="EMBL/GenBank/DDBJ databases">
        <title>Short sand fly seasons in Tbilisi, Georgia, hinder development of host immunity to saliva of the visceral leishmaniasis vector Phlebotomus kandelakii.</title>
        <authorList>
            <person name="Oliveira F."/>
            <person name="Giorgobiani E."/>
            <person name="Guimaraes-Costa A.B."/>
            <person name="Abdeladhim M."/>
            <person name="Oristian J."/>
            <person name="Tskhvaradze L."/>
            <person name="Tsertsvadze N."/>
            <person name="Zakalashvili M."/>
            <person name="Valenzuela J.G."/>
            <person name="Kamhawi S."/>
        </authorList>
    </citation>
    <scope>NUCLEOTIDE SEQUENCE</scope>
    <source>
        <strain evidence="4">Wild-capture in Tbilisi</strain>
        <tissue evidence="4">Salivary glands</tissue>
    </source>
</reference>
<dbReference type="Gene3D" id="1.25.10.10">
    <property type="entry name" value="Leucine-rich Repeat Variant"/>
    <property type="match status" value="1"/>
</dbReference>
<name>A0A6B2ED27_9DIPT</name>
<dbReference type="InterPro" id="IPR052616">
    <property type="entry name" value="SYO1-like"/>
</dbReference>
<feature type="domain" description="SYO1-like TPR repeats" evidence="3">
    <location>
        <begin position="390"/>
        <end position="633"/>
    </location>
</feature>
<dbReference type="GO" id="GO:0006606">
    <property type="term" value="P:protein import into nucleus"/>
    <property type="evidence" value="ECO:0007669"/>
    <property type="project" value="TreeGrafter"/>
</dbReference>
<dbReference type="PANTHER" id="PTHR13347:SF1">
    <property type="entry name" value="HEAT REPEAT-CONTAINING PROTEIN 3"/>
    <property type="match status" value="1"/>
</dbReference>
<feature type="region of interest" description="Disordered" evidence="2">
    <location>
        <begin position="349"/>
        <end position="377"/>
    </location>
</feature>
<feature type="region of interest" description="Disordered" evidence="2">
    <location>
        <begin position="295"/>
        <end position="323"/>
    </location>
</feature>
<dbReference type="GO" id="GO:0051082">
    <property type="term" value="F:unfolded protein binding"/>
    <property type="evidence" value="ECO:0007669"/>
    <property type="project" value="TreeGrafter"/>
</dbReference>
<dbReference type="Pfam" id="PF25567">
    <property type="entry name" value="TPR_SYO1"/>
    <property type="match status" value="1"/>
</dbReference>
<evidence type="ECO:0000259" key="3">
    <source>
        <dbReference type="Pfam" id="PF25567"/>
    </source>
</evidence>
<dbReference type="PANTHER" id="PTHR13347">
    <property type="entry name" value="HEAT REPEAT-CONTAINING PROTEIN 3"/>
    <property type="match status" value="1"/>
</dbReference>
<evidence type="ECO:0000256" key="1">
    <source>
        <dbReference type="ARBA" id="ARBA00049983"/>
    </source>
</evidence>
<accession>A0A6B2ED27</accession>
<dbReference type="SUPFAM" id="SSF48371">
    <property type="entry name" value="ARM repeat"/>
    <property type="match status" value="1"/>
</dbReference>
<dbReference type="GO" id="GO:0042273">
    <property type="term" value="P:ribosomal large subunit biogenesis"/>
    <property type="evidence" value="ECO:0007669"/>
    <property type="project" value="TreeGrafter"/>
</dbReference>
<organism evidence="4">
    <name type="scientific">Phlebotomus kandelakii</name>
    <dbReference type="NCBI Taxonomy" id="1109342"/>
    <lineage>
        <taxon>Eukaryota</taxon>
        <taxon>Metazoa</taxon>
        <taxon>Ecdysozoa</taxon>
        <taxon>Arthropoda</taxon>
        <taxon>Hexapoda</taxon>
        <taxon>Insecta</taxon>
        <taxon>Pterygota</taxon>
        <taxon>Neoptera</taxon>
        <taxon>Endopterygota</taxon>
        <taxon>Diptera</taxon>
        <taxon>Nematocera</taxon>
        <taxon>Psychodoidea</taxon>
        <taxon>Psychodidae</taxon>
        <taxon>Phlebotomus</taxon>
        <taxon>Larroussius</taxon>
    </lineage>
</organism>
<evidence type="ECO:0000256" key="2">
    <source>
        <dbReference type="SAM" id="MobiDB-lite"/>
    </source>
</evidence>
<dbReference type="EMBL" id="GIFK01002245">
    <property type="protein sequence ID" value="NBJ59948.1"/>
    <property type="molecule type" value="Transcribed_RNA"/>
</dbReference>
<dbReference type="InterPro" id="IPR011989">
    <property type="entry name" value="ARM-like"/>
</dbReference>
<feature type="compositionally biased region" description="Acidic residues" evidence="2">
    <location>
        <begin position="355"/>
        <end position="372"/>
    </location>
</feature>